<dbReference type="EMBL" id="MN738842">
    <property type="protein sequence ID" value="QHT27812.1"/>
    <property type="molecule type" value="Genomic_DNA"/>
</dbReference>
<protein>
    <recommendedName>
        <fullName evidence="2">CHCH domain-containing protein</fullName>
    </recommendedName>
</protein>
<organism evidence="1">
    <name type="scientific">viral metagenome</name>
    <dbReference type="NCBI Taxonomy" id="1070528"/>
    <lineage>
        <taxon>unclassified sequences</taxon>
        <taxon>metagenomes</taxon>
        <taxon>organismal metagenomes</taxon>
    </lineage>
</organism>
<dbReference type="AlphaFoldDB" id="A0A6C0EGD2"/>
<reference evidence="1" key="1">
    <citation type="journal article" date="2020" name="Nature">
        <title>Giant virus diversity and host interactions through global metagenomics.</title>
        <authorList>
            <person name="Schulz F."/>
            <person name="Roux S."/>
            <person name="Paez-Espino D."/>
            <person name="Jungbluth S."/>
            <person name="Walsh D.A."/>
            <person name="Denef V.J."/>
            <person name="McMahon K.D."/>
            <person name="Konstantinidis K.T."/>
            <person name="Eloe-Fadrosh E.A."/>
            <person name="Kyrpides N.C."/>
            <person name="Woyke T."/>
        </authorList>
    </citation>
    <scope>NUCLEOTIDE SEQUENCE</scope>
    <source>
        <strain evidence="1">GVMAG-M-3300000115-19</strain>
    </source>
</reference>
<evidence type="ECO:0008006" key="2">
    <source>
        <dbReference type="Google" id="ProtNLM"/>
    </source>
</evidence>
<proteinExistence type="predicted"/>
<evidence type="ECO:0000313" key="1">
    <source>
        <dbReference type="EMBL" id="QHT27812.1"/>
    </source>
</evidence>
<sequence length="59" mass="7407">MCEYKNFKKKFKTFQIKQKQIDKCKTLNNQLWKCIEKNKYIYNCGSEYYYFIKCIDKIK</sequence>
<accession>A0A6C0EGD2</accession>
<name>A0A6C0EGD2_9ZZZZ</name>